<dbReference type="STRING" id="56857.A0A200PTF3"/>
<gene>
    <name evidence="4" type="ORF">BVC80_8615g1</name>
</gene>
<proteinExistence type="predicted"/>
<evidence type="ECO:0000256" key="2">
    <source>
        <dbReference type="SAM" id="SignalP"/>
    </source>
</evidence>
<feature type="domain" description="Agenet" evidence="3">
    <location>
        <begin position="190"/>
        <end position="250"/>
    </location>
</feature>
<evidence type="ECO:0000259" key="3">
    <source>
        <dbReference type="SMART" id="SM00743"/>
    </source>
</evidence>
<reference evidence="4 5" key="1">
    <citation type="journal article" date="2017" name="Mol. Plant">
        <title>The Genome of Medicinal Plant Macleaya cordata Provides New Insights into Benzylisoquinoline Alkaloids Metabolism.</title>
        <authorList>
            <person name="Liu X."/>
            <person name="Liu Y."/>
            <person name="Huang P."/>
            <person name="Ma Y."/>
            <person name="Qing Z."/>
            <person name="Tang Q."/>
            <person name="Cao H."/>
            <person name="Cheng P."/>
            <person name="Zheng Y."/>
            <person name="Yuan Z."/>
            <person name="Zhou Y."/>
            <person name="Liu J."/>
            <person name="Tang Z."/>
            <person name="Zhuo Y."/>
            <person name="Zhang Y."/>
            <person name="Yu L."/>
            <person name="Huang J."/>
            <person name="Yang P."/>
            <person name="Peng Q."/>
            <person name="Zhang J."/>
            <person name="Jiang W."/>
            <person name="Zhang Z."/>
            <person name="Lin K."/>
            <person name="Ro D.K."/>
            <person name="Chen X."/>
            <person name="Xiong X."/>
            <person name="Shang Y."/>
            <person name="Huang S."/>
            <person name="Zeng J."/>
        </authorList>
    </citation>
    <scope>NUCLEOTIDE SEQUENCE [LARGE SCALE GENOMIC DNA]</scope>
    <source>
        <strain evidence="5">cv. BLH2017</strain>
        <tissue evidence="4">Root</tissue>
    </source>
</reference>
<feature type="compositionally biased region" description="Basic and acidic residues" evidence="1">
    <location>
        <begin position="276"/>
        <end position="287"/>
    </location>
</feature>
<dbReference type="Pfam" id="PF05641">
    <property type="entry name" value="Agenet"/>
    <property type="match status" value="1"/>
</dbReference>
<dbReference type="EMBL" id="MVGT01004079">
    <property type="protein sequence ID" value="OVA01465.1"/>
    <property type="molecule type" value="Genomic_DNA"/>
</dbReference>
<keyword evidence="5" id="KW-1185">Reference proteome</keyword>
<organism evidence="4 5">
    <name type="scientific">Macleaya cordata</name>
    <name type="common">Five-seeded plume-poppy</name>
    <name type="synonym">Bocconia cordata</name>
    <dbReference type="NCBI Taxonomy" id="56857"/>
    <lineage>
        <taxon>Eukaryota</taxon>
        <taxon>Viridiplantae</taxon>
        <taxon>Streptophyta</taxon>
        <taxon>Embryophyta</taxon>
        <taxon>Tracheophyta</taxon>
        <taxon>Spermatophyta</taxon>
        <taxon>Magnoliopsida</taxon>
        <taxon>Ranunculales</taxon>
        <taxon>Papaveraceae</taxon>
        <taxon>Papaveroideae</taxon>
        <taxon>Macleaya</taxon>
    </lineage>
</organism>
<feature type="region of interest" description="Disordered" evidence="1">
    <location>
        <begin position="276"/>
        <end position="413"/>
    </location>
</feature>
<protein>
    <submittedName>
        <fullName evidence="4">Tudor-like</fullName>
    </submittedName>
</protein>
<dbReference type="SMART" id="SM00743">
    <property type="entry name" value="Agenet"/>
    <property type="match status" value="1"/>
</dbReference>
<dbReference type="Proteomes" id="UP000195402">
    <property type="component" value="Unassembled WGS sequence"/>
</dbReference>
<feature type="chain" id="PRO_5012374356" evidence="2">
    <location>
        <begin position="23"/>
        <end position="536"/>
    </location>
</feature>
<evidence type="ECO:0000313" key="4">
    <source>
        <dbReference type="EMBL" id="OVA01465.1"/>
    </source>
</evidence>
<comment type="caution">
    <text evidence="4">The sequence shown here is derived from an EMBL/GenBank/DDBJ whole genome shotgun (WGS) entry which is preliminary data.</text>
</comment>
<dbReference type="PANTHER" id="PTHR36805:SF7">
    <property type="entry name" value="AGENET DOMAIN-CONTAINING PROTEIN"/>
    <property type="match status" value="1"/>
</dbReference>
<name>A0A200PTF3_MACCD</name>
<feature type="compositionally biased region" description="Basic and acidic residues" evidence="1">
    <location>
        <begin position="403"/>
        <end position="413"/>
    </location>
</feature>
<dbReference type="InterPro" id="IPR008395">
    <property type="entry name" value="Agenet-like_dom"/>
</dbReference>
<accession>A0A200PTF3</accession>
<feature type="compositionally biased region" description="Basic and acidic residues" evidence="1">
    <location>
        <begin position="376"/>
        <end position="396"/>
    </location>
</feature>
<sequence length="536" mass="60324">MTPFKSFLLFCVSFSLSSLLLGAVHPSTHTITPPPLPSQRRRASTASTDATPPPPIDLGFFYSPNPLSSTHRHLLLFYQLVATIEMKHNLPFEVGQQAESKSFLLGFRGAWFRCKIKEIGKKKGKVAHALEFFDFPDEKITWTQLYQKSPSDRLSDRTNPMVRPSFPPIYQESQRPDICKISEVIAIVDGIWKVGDLVDWYQDGCYWSGRITHILDEDNVQVKLPEPPVGEGKSYKASCKDLRPSLDWSPEHGWTVPISKESKICRRCARLIHPMSQDKGRKNDIGRSESSSEFSSASVSSHGSAGSLLPPELSSHSPEREILKQSSGNKSKKKTAITPVLSSHCQEREILQQPLGDKNKENKSSSKKRNKGNTETPERELLNRPSRDKNKEKPETPELSLHSPEREILKKHSGDMVNKEMTETHMDMDIETGGVEKASFSDSVSSTHDKDESVATRKTVACRDRYSSCGSSKKMRTSETELNSTCSDTIESSILDLEELVNRVKWLKGAIEYGFRFSNAMKPSWKFLETRASFAD</sequence>
<dbReference type="OrthoDB" id="1894168at2759"/>
<keyword evidence="2" id="KW-0732">Signal</keyword>
<feature type="signal peptide" evidence="2">
    <location>
        <begin position="1"/>
        <end position="22"/>
    </location>
</feature>
<dbReference type="InParanoid" id="A0A200PTF3"/>
<feature type="compositionally biased region" description="Low complexity" evidence="1">
    <location>
        <begin position="288"/>
        <end position="316"/>
    </location>
</feature>
<evidence type="ECO:0000313" key="5">
    <source>
        <dbReference type="Proteomes" id="UP000195402"/>
    </source>
</evidence>
<dbReference type="OMA" id="FENGFRG"/>
<evidence type="ECO:0000256" key="1">
    <source>
        <dbReference type="SAM" id="MobiDB-lite"/>
    </source>
</evidence>
<dbReference type="InterPro" id="IPR014002">
    <property type="entry name" value="Agenet_dom_plant"/>
</dbReference>
<dbReference type="PANTHER" id="PTHR36805">
    <property type="entry name" value="AGENET DOMAIN-CONTAINING PROTEIN"/>
    <property type="match status" value="1"/>
</dbReference>
<dbReference type="AlphaFoldDB" id="A0A200PTF3"/>
<feature type="region of interest" description="Disordered" evidence="1">
    <location>
        <begin position="31"/>
        <end position="52"/>
    </location>
</feature>